<comment type="caution">
    <text evidence="4">The sequence shown here is derived from an EMBL/GenBank/DDBJ whole genome shotgun (WGS) entry which is preliminary data.</text>
</comment>
<dbReference type="PANTHER" id="PTHR10366:SF564">
    <property type="entry name" value="STEROL-4-ALPHA-CARBOXYLATE 3-DEHYDROGENASE, DECARBOXYLATING"/>
    <property type="match status" value="1"/>
</dbReference>
<evidence type="ECO:0000259" key="3">
    <source>
        <dbReference type="Pfam" id="PF01370"/>
    </source>
</evidence>
<dbReference type="InterPro" id="IPR001509">
    <property type="entry name" value="Epimerase_deHydtase"/>
</dbReference>
<reference evidence="4" key="1">
    <citation type="submission" date="2023-06" db="EMBL/GenBank/DDBJ databases">
        <title>Genome-scale phylogeny and comparative genomics of the fungal order Sordariales.</title>
        <authorList>
            <consortium name="Lawrence Berkeley National Laboratory"/>
            <person name="Hensen N."/>
            <person name="Bonometti L."/>
            <person name="Westerberg I."/>
            <person name="Brannstrom I.O."/>
            <person name="Guillou S."/>
            <person name="Cros-Aarteil S."/>
            <person name="Calhoun S."/>
            <person name="Haridas S."/>
            <person name="Kuo A."/>
            <person name="Mondo S."/>
            <person name="Pangilinan J."/>
            <person name="Riley R."/>
            <person name="Labutti K."/>
            <person name="Andreopoulos B."/>
            <person name="Lipzen A."/>
            <person name="Chen C."/>
            <person name="Yanf M."/>
            <person name="Daum C."/>
            <person name="Ng V."/>
            <person name="Clum A."/>
            <person name="Steindorff A."/>
            <person name="Ohm R."/>
            <person name="Martin F."/>
            <person name="Silar P."/>
            <person name="Natvig D."/>
            <person name="Lalanne C."/>
            <person name="Gautier V."/>
            <person name="Ament-Velasquez S.L."/>
            <person name="Kruys A."/>
            <person name="Hutchinson M.I."/>
            <person name="Powell A.J."/>
            <person name="Barry K."/>
            <person name="Miller A.N."/>
            <person name="Grigoriev I.V."/>
            <person name="Debuchy R."/>
            <person name="Gladieux P."/>
            <person name="Thoren M.H."/>
            <person name="Johannesson H."/>
        </authorList>
    </citation>
    <scope>NUCLEOTIDE SEQUENCE</scope>
    <source>
        <strain evidence="4">PSN4</strain>
    </source>
</reference>
<evidence type="ECO:0000313" key="5">
    <source>
        <dbReference type="Proteomes" id="UP001239445"/>
    </source>
</evidence>
<proteinExistence type="inferred from homology"/>
<gene>
    <name evidence="4" type="ORF">QBC47DRAFT_403577</name>
</gene>
<dbReference type="EMBL" id="MU839836">
    <property type="protein sequence ID" value="KAK1754188.1"/>
    <property type="molecule type" value="Genomic_DNA"/>
</dbReference>
<dbReference type="PANTHER" id="PTHR10366">
    <property type="entry name" value="NAD DEPENDENT EPIMERASE/DEHYDRATASE"/>
    <property type="match status" value="1"/>
</dbReference>
<keyword evidence="1" id="KW-0560">Oxidoreductase</keyword>
<dbReference type="GO" id="GO:0016616">
    <property type="term" value="F:oxidoreductase activity, acting on the CH-OH group of donors, NAD or NADP as acceptor"/>
    <property type="evidence" value="ECO:0007669"/>
    <property type="project" value="TreeGrafter"/>
</dbReference>
<protein>
    <submittedName>
        <fullName evidence="4">NADPH-dependent methylglyoxal reductase GRP2</fullName>
    </submittedName>
</protein>
<dbReference type="Proteomes" id="UP001239445">
    <property type="component" value="Unassembled WGS sequence"/>
</dbReference>
<name>A0AAJ0BBU4_9PEZI</name>
<dbReference type="InterPro" id="IPR036291">
    <property type="entry name" value="NAD(P)-bd_dom_sf"/>
</dbReference>
<dbReference type="InterPro" id="IPR050425">
    <property type="entry name" value="NAD(P)_dehydrat-like"/>
</dbReference>
<dbReference type="AlphaFoldDB" id="A0AAJ0BBU4"/>
<feature type="domain" description="NAD-dependent epimerase/dehydratase" evidence="3">
    <location>
        <begin position="8"/>
        <end position="266"/>
    </location>
</feature>
<dbReference type="Gene3D" id="3.40.50.720">
    <property type="entry name" value="NAD(P)-binding Rossmann-like Domain"/>
    <property type="match status" value="1"/>
</dbReference>
<keyword evidence="5" id="KW-1185">Reference proteome</keyword>
<evidence type="ECO:0000313" key="4">
    <source>
        <dbReference type="EMBL" id="KAK1754188.1"/>
    </source>
</evidence>
<accession>A0AAJ0BBU4</accession>
<evidence type="ECO:0000256" key="1">
    <source>
        <dbReference type="ARBA" id="ARBA00023002"/>
    </source>
</evidence>
<evidence type="ECO:0000256" key="2">
    <source>
        <dbReference type="ARBA" id="ARBA00023445"/>
    </source>
</evidence>
<organism evidence="4 5">
    <name type="scientific">Echria macrotheca</name>
    <dbReference type="NCBI Taxonomy" id="438768"/>
    <lineage>
        <taxon>Eukaryota</taxon>
        <taxon>Fungi</taxon>
        <taxon>Dikarya</taxon>
        <taxon>Ascomycota</taxon>
        <taxon>Pezizomycotina</taxon>
        <taxon>Sordariomycetes</taxon>
        <taxon>Sordariomycetidae</taxon>
        <taxon>Sordariales</taxon>
        <taxon>Schizotheciaceae</taxon>
        <taxon>Echria</taxon>
    </lineage>
</organism>
<dbReference type="Pfam" id="PF01370">
    <property type="entry name" value="Epimerase"/>
    <property type="match status" value="1"/>
</dbReference>
<comment type="similarity">
    <text evidence="2">Belongs to the NAD(P)-dependent epimerase/dehydratase family. Dihydroflavonol-4-reductase subfamily.</text>
</comment>
<sequence length="343" mass="37638">MELSQDLVLITGATGHIGSCTLLHLLRHGYRVRAAVRSEENIAEVLSLPQIRALNPRHRLTFTLVPDISVPGAYDQAVEGVTHVIHLASPLATNVSIPGHLHENFFIKPAVEGTINLLKAADMVGTVRRVVITSSIVALIPYAEMEGLTKRSPLNPVSADSRIPLVPGPYESTFAAYAASKVAALHSAETWMAQERPAFDVVYLHPGFVLGQNDNATTHRQLMQGTNSIVLALLLGKRFGPYAGITVHVDDVAEAHVKSLAPSVAGNQSYILGQPSRWNEAREIARRYYPEAFKRKRFVMGGSVKTARIPFDMGITEATFKIEFVGYEEQVKSVVDQYLQLRL</sequence>
<dbReference type="SUPFAM" id="SSF51735">
    <property type="entry name" value="NAD(P)-binding Rossmann-fold domains"/>
    <property type="match status" value="1"/>
</dbReference>